<dbReference type="Pfam" id="PF02992">
    <property type="entry name" value="Transposase_21"/>
    <property type="match status" value="2"/>
</dbReference>
<dbReference type="AlphaFoldDB" id="A0A9W3C783"/>
<feature type="region of interest" description="Disordered" evidence="1">
    <location>
        <begin position="401"/>
        <end position="429"/>
    </location>
</feature>
<dbReference type="KEGG" id="rsz:130498108"/>
<gene>
    <name evidence="3" type="primary">LOC130498108</name>
</gene>
<dbReference type="InterPro" id="IPR004242">
    <property type="entry name" value="Transposase_21"/>
</dbReference>
<dbReference type="OrthoDB" id="6140357at2759"/>
<dbReference type="PANTHER" id="PTHR10775:SF185">
    <property type="entry name" value="OS08G0208400 PROTEIN"/>
    <property type="match status" value="1"/>
</dbReference>
<feature type="compositionally biased region" description="Acidic residues" evidence="1">
    <location>
        <begin position="412"/>
        <end position="429"/>
    </location>
</feature>
<dbReference type="PANTHER" id="PTHR10775">
    <property type="entry name" value="OS08G0208400 PROTEIN"/>
    <property type="match status" value="1"/>
</dbReference>
<accession>A0A9W3C783</accession>
<dbReference type="GeneID" id="130498108"/>
<evidence type="ECO:0000256" key="1">
    <source>
        <dbReference type="SAM" id="MobiDB-lite"/>
    </source>
</evidence>
<proteinExistence type="predicted"/>
<keyword evidence="2" id="KW-1185">Reference proteome</keyword>
<sequence length="455" mass="52507">MWLTRIGLVDCESSITEWADEIFGLYGAAEYLDEELAGTGELSEMVEGDDKKEDEFLAKIAVAGTPLYPSCVNHSKLSAIVSLFRLKTQNGWSDKSFNDLLETLPEMLPEDNVLHTSLYEVKKFLKSFDMGYEKIHACVNDCCLLRKRFKDLEKCPKYKASRWKTNMHTGENKKGIPQKMTKDLRWHFSNKRNDGKLRHPVDSVTWDQMSAKYPTFAAEPRNLRLGLSTNGFNLFNMKNSTYSCWPVLLVNYNLPPDLCMKKENIMRSLLIPGPQKPGNSIDVYLEPLIDDLNQLWSIGEVTFDAAAKVMGKMGCPLCGKKTDSMCLKFSRKHVYMCHRKGLPPPHNFRGKKRWFDGKAEQGRRGRILTRREFSQNLRNFNNDTGNFKRSASKRKRVLSTDLGSANESLPSESEEEEEEEEEVQVDEDELSRWKKRSIFFRLPYWEVYDACVCDF</sequence>
<reference evidence="2" key="1">
    <citation type="journal article" date="2019" name="Database">
        <title>The radish genome database (RadishGD): an integrated information resource for radish genomics.</title>
        <authorList>
            <person name="Yu H.J."/>
            <person name="Baek S."/>
            <person name="Lee Y.J."/>
            <person name="Cho A."/>
            <person name="Mun J.H."/>
        </authorList>
    </citation>
    <scope>NUCLEOTIDE SEQUENCE [LARGE SCALE GENOMIC DNA]</scope>
    <source>
        <strain evidence="2">cv. WK10039</strain>
    </source>
</reference>
<organism evidence="2 3">
    <name type="scientific">Raphanus sativus</name>
    <name type="common">Radish</name>
    <name type="synonym">Raphanus raphanistrum var. sativus</name>
    <dbReference type="NCBI Taxonomy" id="3726"/>
    <lineage>
        <taxon>Eukaryota</taxon>
        <taxon>Viridiplantae</taxon>
        <taxon>Streptophyta</taxon>
        <taxon>Embryophyta</taxon>
        <taxon>Tracheophyta</taxon>
        <taxon>Spermatophyta</taxon>
        <taxon>Magnoliopsida</taxon>
        <taxon>eudicotyledons</taxon>
        <taxon>Gunneridae</taxon>
        <taxon>Pentapetalae</taxon>
        <taxon>rosids</taxon>
        <taxon>malvids</taxon>
        <taxon>Brassicales</taxon>
        <taxon>Brassicaceae</taxon>
        <taxon>Brassiceae</taxon>
        <taxon>Raphanus</taxon>
    </lineage>
</organism>
<dbReference type="RefSeq" id="XP_056847445.1">
    <property type="nucleotide sequence ID" value="XM_056991465.1"/>
</dbReference>
<protein>
    <submittedName>
        <fullName evidence="3">Uncharacterized protein LOC130498108</fullName>
    </submittedName>
</protein>
<evidence type="ECO:0000313" key="2">
    <source>
        <dbReference type="Proteomes" id="UP000504610"/>
    </source>
</evidence>
<dbReference type="Proteomes" id="UP000504610">
    <property type="component" value="Chromosome 7"/>
</dbReference>
<evidence type="ECO:0000313" key="3">
    <source>
        <dbReference type="RefSeq" id="XP_056847445.1"/>
    </source>
</evidence>
<reference evidence="3" key="2">
    <citation type="submission" date="2025-08" db="UniProtKB">
        <authorList>
            <consortium name="RefSeq"/>
        </authorList>
    </citation>
    <scope>IDENTIFICATION</scope>
    <source>
        <tissue evidence="3">Leaf</tissue>
    </source>
</reference>
<name>A0A9W3C783_RAPSA</name>